<dbReference type="InterPro" id="IPR029058">
    <property type="entry name" value="AB_hydrolase_fold"/>
</dbReference>
<dbReference type="AlphaFoldDB" id="A0ABD3FCH9"/>
<comment type="caution">
    <text evidence="4">The sequence shown here is derived from an EMBL/GenBank/DDBJ whole genome shotgun (WGS) entry which is preliminary data.</text>
</comment>
<evidence type="ECO:0000256" key="2">
    <source>
        <dbReference type="RuleBase" id="RU361156"/>
    </source>
</evidence>
<dbReference type="InterPro" id="IPR002347">
    <property type="entry name" value="SDR_fam"/>
</dbReference>
<evidence type="ECO:0000313" key="4">
    <source>
        <dbReference type="EMBL" id="KAL3664006.1"/>
    </source>
</evidence>
<sequence length="798" mass="88184">MKPFVAIAALAAMLFAAPAQAYAPHRVGDLPGLKQEDVPFTHYAGQLHLPTPTEEKLFYWYAQSRRTPDSDPIVLWLNGGPGCASSEGFFTENGPFVAKRDGTVGLNPYGWNARANIVWVDSPSGVGFSQPLQAPTGYYNDDVVADRLRLFLRGFLTKYPELKDREFYVTGESYAGMYIPFLVERLLDDPVEGLNLKGFAIGNPLTDMEIDGNAYMDYYYSHALISRGDYFTLLDYCDHDVAQCMFTDVNCTEHCQEAVLKAHEAADTGEFNHYYIYGDVCHMKNNQRAALHSHLLDKVGPKIQTHRGVVGPCAGDFTDSLLNRLDVQEALHIEGDLPMKWVDCQPYISHNFDRTFSSLDKYRKLLGNGLKVLIYSGDADSVVNFIGTQRWITEDDGLALKPASPWRAWLGPDDQIAGYHQRFELGLTFKTVKGAGHMVPAVRPLHGLHLFDCFLFGDDNCTAISYPTDPFEREAAGGVPGTKAPLDEDERDATLSLQTSAAASKASTHTETASSATVSLFVGCAFVMLAVTMYAHRRRRQDGHHRQQSHCASWASQAADRQCPTTGAPRGFRRRRGKVVVVTGGNSGVGYETALQLARNGAHVVLACRDAERGRAAEAKIRETLASSGNSGSVEFMHVDVSDLSSVKQFAERFKETHNRLDLLINNAGIMGGAYAKTVDGYERQFVTNHLGHFALTAQLFNLVKESAPARIVNVSSMVHRNAFWTFDEDHIMANGERTYSQWLNYANTKLCNILFTFELHKRIKAAGVEDVAAVACHPGTTSTNLLTAPSTANSNWM</sequence>
<dbReference type="PROSITE" id="PS00131">
    <property type="entry name" value="CARBOXYPEPT_SER_SER"/>
    <property type="match status" value="1"/>
</dbReference>
<dbReference type="GO" id="GO:0004185">
    <property type="term" value="F:serine-type carboxypeptidase activity"/>
    <property type="evidence" value="ECO:0007669"/>
    <property type="project" value="UniProtKB-UniRule"/>
</dbReference>
<dbReference type="GO" id="GO:0006508">
    <property type="term" value="P:proteolysis"/>
    <property type="evidence" value="ECO:0007669"/>
    <property type="project" value="UniProtKB-KW"/>
</dbReference>
<feature type="chain" id="PRO_5044528585" description="Carboxypeptidase" evidence="2">
    <location>
        <begin position="22"/>
        <end position="798"/>
    </location>
</feature>
<dbReference type="Pfam" id="PF00106">
    <property type="entry name" value="adh_short"/>
    <property type="match status" value="1"/>
</dbReference>
<dbReference type="Proteomes" id="UP001632037">
    <property type="component" value="Unassembled WGS sequence"/>
</dbReference>
<evidence type="ECO:0000256" key="3">
    <source>
        <dbReference type="SAM" id="MobiDB-lite"/>
    </source>
</evidence>
<dbReference type="InterPro" id="IPR018202">
    <property type="entry name" value="Ser_caboxypep_ser_AS"/>
</dbReference>
<accession>A0ABD3FCH9</accession>
<name>A0ABD3FCH9_9STRA</name>
<gene>
    <name evidence="4" type="ORF">V7S43_010893</name>
</gene>
<keyword evidence="2" id="KW-0732">Signal</keyword>
<keyword evidence="2" id="KW-0121">Carboxypeptidase</keyword>
<organism evidence="4 5">
    <name type="scientific">Phytophthora oleae</name>
    <dbReference type="NCBI Taxonomy" id="2107226"/>
    <lineage>
        <taxon>Eukaryota</taxon>
        <taxon>Sar</taxon>
        <taxon>Stramenopiles</taxon>
        <taxon>Oomycota</taxon>
        <taxon>Peronosporomycetes</taxon>
        <taxon>Peronosporales</taxon>
        <taxon>Peronosporaceae</taxon>
        <taxon>Phytophthora</taxon>
    </lineage>
</organism>
<evidence type="ECO:0000256" key="1">
    <source>
        <dbReference type="ARBA" id="ARBA00009431"/>
    </source>
</evidence>
<evidence type="ECO:0000313" key="5">
    <source>
        <dbReference type="Proteomes" id="UP001632037"/>
    </source>
</evidence>
<feature type="region of interest" description="Disordered" evidence="3">
    <location>
        <begin position="472"/>
        <end position="491"/>
    </location>
</feature>
<dbReference type="EMBL" id="JBIMZQ010000025">
    <property type="protein sequence ID" value="KAL3664006.1"/>
    <property type="molecule type" value="Genomic_DNA"/>
</dbReference>
<dbReference type="PANTHER" id="PTHR11802">
    <property type="entry name" value="SERINE PROTEASE FAMILY S10 SERINE CARBOXYPEPTIDASE"/>
    <property type="match status" value="1"/>
</dbReference>
<keyword evidence="2" id="KW-0378">Hydrolase</keyword>
<comment type="similarity">
    <text evidence="1 2">Belongs to the peptidase S10 family.</text>
</comment>
<dbReference type="Gene3D" id="3.40.50.1820">
    <property type="entry name" value="alpha/beta hydrolase"/>
    <property type="match status" value="1"/>
</dbReference>
<keyword evidence="2" id="KW-0645">Protease</keyword>
<dbReference type="SUPFAM" id="SSF51735">
    <property type="entry name" value="NAD(P)-binding Rossmann-fold domains"/>
    <property type="match status" value="1"/>
</dbReference>
<keyword evidence="5" id="KW-1185">Reference proteome</keyword>
<dbReference type="Pfam" id="PF00450">
    <property type="entry name" value="Peptidase_S10"/>
    <property type="match status" value="1"/>
</dbReference>
<dbReference type="EC" id="3.4.16.-" evidence="2"/>
<reference evidence="4 5" key="1">
    <citation type="submission" date="2024-09" db="EMBL/GenBank/DDBJ databases">
        <title>Genome sequencing and assembly of Phytophthora oleae, isolate VK10A, causative agent of rot of olive drupes.</title>
        <authorList>
            <person name="Conti Taguali S."/>
            <person name="Riolo M."/>
            <person name="La Spada F."/>
            <person name="Cacciola S.O."/>
            <person name="Dionisio G."/>
        </authorList>
    </citation>
    <scope>NUCLEOTIDE SEQUENCE [LARGE SCALE GENOMIC DNA]</scope>
    <source>
        <strain evidence="4 5">VK10A</strain>
    </source>
</reference>
<feature type="signal peptide" evidence="2">
    <location>
        <begin position="1"/>
        <end position="21"/>
    </location>
</feature>
<proteinExistence type="inferred from homology"/>
<dbReference type="InterPro" id="IPR036291">
    <property type="entry name" value="NAD(P)-bd_dom_sf"/>
</dbReference>
<protein>
    <recommendedName>
        <fullName evidence="2">Carboxypeptidase</fullName>
        <ecNumber evidence="2">3.4.16.-</ecNumber>
    </recommendedName>
</protein>
<dbReference type="SUPFAM" id="SSF53474">
    <property type="entry name" value="alpha/beta-Hydrolases"/>
    <property type="match status" value="1"/>
</dbReference>
<dbReference type="PANTHER" id="PTHR11802:SF201">
    <property type="entry name" value="CARBOXYPEPTIDASE"/>
    <property type="match status" value="1"/>
</dbReference>
<feature type="region of interest" description="Disordered" evidence="3">
    <location>
        <begin position="540"/>
        <end position="571"/>
    </location>
</feature>
<dbReference type="InterPro" id="IPR001563">
    <property type="entry name" value="Peptidase_S10"/>
</dbReference>
<dbReference type="Gene3D" id="3.40.50.720">
    <property type="entry name" value="NAD(P)-binding Rossmann-like Domain"/>
    <property type="match status" value="1"/>
</dbReference>
<dbReference type="PRINTS" id="PR00724">
    <property type="entry name" value="CRBOXYPTASEC"/>
</dbReference>